<evidence type="ECO:0000256" key="1">
    <source>
        <dbReference type="SAM" id="MobiDB-lite"/>
    </source>
</evidence>
<accession>H8GGL1</accession>
<name>H8GGL1_METAL</name>
<dbReference type="eggNOG" id="COG5622">
    <property type="taxonomic scope" value="Bacteria"/>
</dbReference>
<protein>
    <submittedName>
        <fullName evidence="2">Protein required for attachment to host cells</fullName>
    </submittedName>
</protein>
<dbReference type="InterPro" id="IPR019291">
    <property type="entry name" value="Host_attachment_protein"/>
</dbReference>
<evidence type="ECO:0000313" key="2">
    <source>
        <dbReference type="EMBL" id="EIC28807.1"/>
    </source>
</evidence>
<sequence length="148" mass="16366">MTNTWVIAADHTRARVFQTESSSAPLEEIDTLIHEEGRMHDRDITSDLPGKVKNPGGLGGGHAFEQETDPKKHEADVFAAGIVHYLEQARNANRFDRLIVVADPSVLGLIRRHMPGPLNSLVSLELDKNLAGMTAAEIRSHLPEYLPR</sequence>
<organism evidence="2 3">
    <name type="scientific">Methylomicrobium album BG8</name>
    <dbReference type="NCBI Taxonomy" id="686340"/>
    <lineage>
        <taxon>Bacteria</taxon>
        <taxon>Pseudomonadati</taxon>
        <taxon>Pseudomonadota</taxon>
        <taxon>Gammaproteobacteria</taxon>
        <taxon>Methylococcales</taxon>
        <taxon>Methylococcaceae</taxon>
        <taxon>Methylomicrobium</taxon>
    </lineage>
</organism>
<keyword evidence="3" id="KW-1185">Reference proteome</keyword>
<dbReference type="Proteomes" id="UP000005090">
    <property type="component" value="Chromosome"/>
</dbReference>
<evidence type="ECO:0000313" key="3">
    <source>
        <dbReference type="Proteomes" id="UP000005090"/>
    </source>
</evidence>
<dbReference type="STRING" id="686340.Metal_0988"/>
<reference evidence="2 3" key="1">
    <citation type="journal article" date="2013" name="Genome Announc.">
        <title>Genome Sequence of the Obligate Gammaproteobacterial Methanotroph Methylomicrobium album Strain BG8.</title>
        <authorList>
            <person name="Kits K.D."/>
            <person name="Kalyuzhnaya M.G."/>
            <person name="Klotz M.G."/>
            <person name="Jetten M.S."/>
            <person name="Op den Camp H.J."/>
            <person name="Vuilleumier S."/>
            <person name="Bringel F."/>
            <person name="Dispirito A.A."/>
            <person name="Murrell J.C."/>
            <person name="Bruce D."/>
            <person name="Cheng J.F."/>
            <person name="Copeland A."/>
            <person name="Goodwin L."/>
            <person name="Hauser L."/>
            <person name="Lajus A."/>
            <person name="Land M.L."/>
            <person name="Lapidus A."/>
            <person name="Lucas S."/>
            <person name="Medigue C."/>
            <person name="Pitluck S."/>
            <person name="Woyke T."/>
            <person name="Zeytun A."/>
            <person name="Stein L.Y."/>
        </authorList>
    </citation>
    <scope>NUCLEOTIDE SEQUENCE [LARGE SCALE GENOMIC DNA]</scope>
    <source>
        <strain evidence="2 3">BG8</strain>
    </source>
</reference>
<feature type="region of interest" description="Disordered" evidence="1">
    <location>
        <begin position="42"/>
        <end position="71"/>
    </location>
</feature>
<proteinExistence type="predicted"/>
<dbReference type="HOGENOM" id="CLU_105864_2_1_6"/>
<dbReference type="RefSeq" id="WP_005370161.1">
    <property type="nucleotide sequence ID" value="NZ_CM001475.1"/>
</dbReference>
<gene>
    <name evidence="2" type="ORF">Metal_0988</name>
</gene>
<dbReference type="Pfam" id="PF10116">
    <property type="entry name" value="Host_attach"/>
    <property type="match status" value="1"/>
</dbReference>
<dbReference type="EMBL" id="CM001475">
    <property type="protein sequence ID" value="EIC28807.1"/>
    <property type="molecule type" value="Genomic_DNA"/>
</dbReference>
<dbReference type="AlphaFoldDB" id="H8GGL1"/>